<evidence type="ECO:0000256" key="1">
    <source>
        <dbReference type="SAM" id="MobiDB-lite"/>
    </source>
</evidence>
<feature type="region of interest" description="Disordered" evidence="1">
    <location>
        <begin position="1"/>
        <end position="22"/>
    </location>
</feature>
<gene>
    <name evidence="3" type="ORF">OSTQU699_LOCUS1591</name>
</gene>
<sequence>MAVRGQVPRLSQLMAQVPTPPQKAETARAASSRGQGGYKAAVQDAIASGVAGNRMESFQGGSGGNWGDGDDIIAGDWAGMRKGVNERERTVVLGRRGVEAMDFEGMKIWGAADARLQGASVLELLNWEGKAEAFEVEDREARSGWRAGARGPLGMRSGDEIFIGGESAQDGRLAELRCLTIKSLRALCRQHGLILKGTKEELVLRISQHEQRTGQASILKPGSTAADLFNCLSWELPAEVAL</sequence>
<evidence type="ECO:0000313" key="3">
    <source>
        <dbReference type="EMBL" id="CAD7696230.1"/>
    </source>
</evidence>
<name>A0A8S1IYJ2_9CHLO</name>
<dbReference type="Proteomes" id="UP000708148">
    <property type="component" value="Unassembled WGS sequence"/>
</dbReference>
<protein>
    <recommendedName>
        <fullName evidence="2">SAP domain-containing protein</fullName>
    </recommendedName>
</protein>
<reference evidence="3" key="1">
    <citation type="submission" date="2020-12" db="EMBL/GenBank/DDBJ databases">
        <authorList>
            <person name="Iha C."/>
        </authorList>
    </citation>
    <scope>NUCLEOTIDE SEQUENCE</scope>
</reference>
<dbReference type="EMBL" id="CAJHUC010000448">
    <property type="protein sequence ID" value="CAD7696230.1"/>
    <property type="molecule type" value="Genomic_DNA"/>
</dbReference>
<comment type="caution">
    <text evidence="3">The sequence shown here is derived from an EMBL/GenBank/DDBJ whole genome shotgun (WGS) entry which is preliminary data.</text>
</comment>
<dbReference type="PROSITE" id="PS50800">
    <property type="entry name" value="SAP"/>
    <property type="match status" value="1"/>
</dbReference>
<dbReference type="Gene3D" id="1.10.720.30">
    <property type="entry name" value="SAP domain"/>
    <property type="match status" value="1"/>
</dbReference>
<dbReference type="SUPFAM" id="SSF68906">
    <property type="entry name" value="SAP domain"/>
    <property type="match status" value="1"/>
</dbReference>
<dbReference type="Pfam" id="PF02037">
    <property type="entry name" value="SAP"/>
    <property type="match status" value="1"/>
</dbReference>
<organism evidence="3 4">
    <name type="scientific">Ostreobium quekettii</name>
    <dbReference type="NCBI Taxonomy" id="121088"/>
    <lineage>
        <taxon>Eukaryota</taxon>
        <taxon>Viridiplantae</taxon>
        <taxon>Chlorophyta</taxon>
        <taxon>core chlorophytes</taxon>
        <taxon>Ulvophyceae</taxon>
        <taxon>TCBD clade</taxon>
        <taxon>Bryopsidales</taxon>
        <taxon>Ostreobineae</taxon>
        <taxon>Ostreobiaceae</taxon>
        <taxon>Ostreobium</taxon>
    </lineage>
</organism>
<feature type="domain" description="SAP" evidence="2">
    <location>
        <begin position="176"/>
        <end position="210"/>
    </location>
</feature>
<dbReference type="InterPro" id="IPR003034">
    <property type="entry name" value="SAP_dom"/>
</dbReference>
<accession>A0A8S1IYJ2</accession>
<keyword evidence="4" id="KW-1185">Reference proteome</keyword>
<evidence type="ECO:0000313" key="4">
    <source>
        <dbReference type="Proteomes" id="UP000708148"/>
    </source>
</evidence>
<dbReference type="AlphaFoldDB" id="A0A8S1IYJ2"/>
<dbReference type="InterPro" id="IPR036361">
    <property type="entry name" value="SAP_dom_sf"/>
</dbReference>
<proteinExistence type="predicted"/>
<evidence type="ECO:0000259" key="2">
    <source>
        <dbReference type="PROSITE" id="PS50800"/>
    </source>
</evidence>